<dbReference type="Proteomes" id="UP000182241">
    <property type="component" value="Unassembled WGS sequence"/>
</dbReference>
<dbReference type="EMBL" id="FNSA01000003">
    <property type="protein sequence ID" value="SED07244.1"/>
    <property type="molecule type" value="Genomic_DNA"/>
</dbReference>
<reference evidence="2" key="1">
    <citation type="submission" date="2016-10" db="EMBL/GenBank/DDBJ databases">
        <authorList>
            <person name="Varghese N."/>
            <person name="Submissions S."/>
        </authorList>
    </citation>
    <scope>NUCLEOTIDE SEQUENCE [LARGE SCALE GENOMIC DNA]</scope>
    <source>
        <strain evidence="2">DSM 44234</strain>
    </source>
</reference>
<organism evidence="1 2">
    <name type="scientific">Tsukamurella tyrosinosolvens</name>
    <dbReference type="NCBI Taxonomy" id="57704"/>
    <lineage>
        <taxon>Bacteria</taxon>
        <taxon>Bacillati</taxon>
        <taxon>Actinomycetota</taxon>
        <taxon>Actinomycetes</taxon>
        <taxon>Mycobacteriales</taxon>
        <taxon>Tsukamurellaceae</taxon>
        <taxon>Tsukamurella</taxon>
    </lineage>
</organism>
<dbReference type="InterPro" id="IPR027417">
    <property type="entry name" value="P-loop_NTPase"/>
</dbReference>
<dbReference type="Gene3D" id="3.40.50.300">
    <property type="entry name" value="P-loop containing nucleotide triphosphate hydrolases"/>
    <property type="match status" value="1"/>
</dbReference>
<protein>
    <submittedName>
        <fullName evidence="1">Uncharacterized protein</fullName>
    </submittedName>
</protein>
<dbReference type="AlphaFoldDB" id="A0A1H4XRA0"/>
<evidence type="ECO:0000313" key="2">
    <source>
        <dbReference type="Proteomes" id="UP000182241"/>
    </source>
</evidence>
<sequence length="164" mass="17727">MVMIDVDRLKHALPDWDRAPIESGIRAREQALDAAEVHLRAGLDVVLGQYLARTPFIEALERLADRCGARFAEIVLDLDAAELAARLEARAAAPDRPEHAVNNRLVGAADADALVASLEPLRALRPTAVRIDASGSLPVTVARVRDALPDRGPDGGAHRRARRT</sequence>
<name>A0A1H4XRA0_TSUTY</name>
<accession>A0A1H4XRA0</accession>
<proteinExistence type="predicted"/>
<evidence type="ECO:0000313" key="1">
    <source>
        <dbReference type="EMBL" id="SED07244.1"/>
    </source>
</evidence>
<dbReference type="SUPFAM" id="SSF52540">
    <property type="entry name" value="P-loop containing nucleoside triphosphate hydrolases"/>
    <property type="match status" value="1"/>
</dbReference>
<dbReference type="Pfam" id="PF13671">
    <property type="entry name" value="AAA_33"/>
    <property type="match status" value="1"/>
</dbReference>
<gene>
    <name evidence="1" type="ORF">SAMN04489793_3891</name>
</gene>
<keyword evidence="2" id="KW-1185">Reference proteome</keyword>